<evidence type="ECO:0000313" key="4">
    <source>
        <dbReference type="Proteomes" id="UP000249169"/>
    </source>
</evidence>
<dbReference type="EMBL" id="QHKO01000001">
    <property type="protein sequence ID" value="RAL24679.1"/>
    <property type="molecule type" value="Genomic_DNA"/>
</dbReference>
<dbReference type="Gene3D" id="3.60.15.10">
    <property type="entry name" value="Ribonuclease Z/Hydroxyacylglutathione hydrolase-like"/>
    <property type="match status" value="1"/>
</dbReference>
<sequence length="377" mass="41828">MNASPYLRVALLIAAATLVALLLVLLHSTAWLASLGGSLEGERLERAMASPNWSAEENIFLNPVETSVMEPGGTWETTRGWFSKPADSVPSRELPTNSPDLASPPVSGLRLTWLGHSSTLLEIDGVRLLLDPVFSERASPSTILGPKRFHPLVIQPDELPTLDAVIISHDHYDHLDMQAVKDLLHLSDALFLVPLGVGAHLERWGVPDERIVELNWWDEHDIKGLTIAATPSRHFTGRGLFDRFETLWASWTFVGPEHRVFFSGDTGFFDGFKDIAKRYGPFDIAMYEIGAYHPAWGQIHLGPEGALDAFESMDAAIVMPIHWGSFDLGMHSWTEPIETFVSLAEERGHQWVTPAPGASVEPGVTEPRSPWWRINDP</sequence>
<name>A0A328CCW9_9DELT</name>
<dbReference type="GO" id="GO:0005737">
    <property type="term" value="C:cytoplasm"/>
    <property type="evidence" value="ECO:0007669"/>
    <property type="project" value="TreeGrafter"/>
</dbReference>
<dbReference type="InterPro" id="IPR001279">
    <property type="entry name" value="Metallo-B-lactamas"/>
</dbReference>
<evidence type="ECO:0000256" key="1">
    <source>
        <dbReference type="SAM" id="MobiDB-lite"/>
    </source>
</evidence>
<dbReference type="InterPro" id="IPR036866">
    <property type="entry name" value="RibonucZ/Hydroxyglut_hydro"/>
</dbReference>
<dbReference type="OrthoDB" id="9805728at2"/>
<protein>
    <recommendedName>
        <fullName evidence="2">Metallo-beta-lactamase domain-containing protein</fullName>
    </recommendedName>
</protein>
<reference evidence="3 4" key="1">
    <citation type="submission" date="2018-05" db="EMBL/GenBank/DDBJ databases">
        <title>Lujinxingia marina gen. nov. sp. nov., a new facultative anaerobic member of the class Deltaproteobacteria, and proposal of Lujinxingaceae fam. nov.</title>
        <authorList>
            <person name="Li C.-M."/>
        </authorList>
    </citation>
    <scope>NUCLEOTIDE SEQUENCE [LARGE SCALE GENOMIC DNA]</scope>
    <source>
        <strain evidence="3 4">B210</strain>
    </source>
</reference>
<evidence type="ECO:0000313" key="3">
    <source>
        <dbReference type="EMBL" id="RAL24679.1"/>
    </source>
</evidence>
<proteinExistence type="predicted"/>
<dbReference type="SUPFAM" id="SSF56281">
    <property type="entry name" value="Metallo-hydrolase/oxidoreductase"/>
    <property type="match status" value="1"/>
</dbReference>
<dbReference type="RefSeq" id="WP_111727851.1">
    <property type="nucleotide sequence ID" value="NZ_QHKO01000001.1"/>
</dbReference>
<gene>
    <name evidence="3" type="ORF">DL240_00270</name>
</gene>
<dbReference type="PANTHER" id="PTHR15032">
    <property type="entry name" value="N-ACYL-PHOSPHATIDYLETHANOLAMINE-HYDROLYZING PHOSPHOLIPASE D"/>
    <property type="match status" value="1"/>
</dbReference>
<accession>A0A328CCW9</accession>
<dbReference type="Pfam" id="PF12706">
    <property type="entry name" value="Lactamase_B_2"/>
    <property type="match status" value="1"/>
</dbReference>
<dbReference type="PANTHER" id="PTHR15032:SF4">
    <property type="entry name" value="N-ACYL-PHOSPHATIDYLETHANOLAMINE-HYDROLYZING PHOSPHOLIPASE D"/>
    <property type="match status" value="1"/>
</dbReference>
<feature type="domain" description="Metallo-beta-lactamase" evidence="2">
    <location>
        <begin position="127"/>
        <end position="323"/>
    </location>
</feature>
<comment type="caution">
    <text evidence="3">The sequence shown here is derived from an EMBL/GenBank/DDBJ whole genome shotgun (WGS) entry which is preliminary data.</text>
</comment>
<dbReference type="AlphaFoldDB" id="A0A328CCW9"/>
<dbReference type="Proteomes" id="UP000249169">
    <property type="component" value="Unassembled WGS sequence"/>
</dbReference>
<evidence type="ECO:0000259" key="2">
    <source>
        <dbReference type="Pfam" id="PF12706"/>
    </source>
</evidence>
<keyword evidence="4" id="KW-1185">Reference proteome</keyword>
<organism evidence="3 4">
    <name type="scientific">Lujinxingia litoralis</name>
    <dbReference type="NCBI Taxonomy" id="2211119"/>
    <lineage>
        <taxon>Bacteria</taxon>
        <taxon>Deltaproteobacteria</taxon>
        <taxon>Bradymonadales</taxon>
        <taxon>Lujinxingiaceae</taxon>
        <taxon>Lujinxingia</taxon>
    </lineage>
</organism>
<feature type="region of interest" description="Disordered" evidence="1">
    <location>
        <begin position="80"/>
        <end position="101"/>
    </location>
</feature>